<dbReference type="EMBL" id="CDSF01000076">
    <property type="protein sequence ID" value="CEO96753.1"/>
    <property type="molecule type" value="Genomic_DNA"/>
</dbReference>
<proteinExistence type="predicted"/>
<feature type="region of interest" description="Disordered" evidence="3">
    <location>
        <begin position="1"/>
        <end position="20"/>
    </location>
</feature>
<name>A0A0G4IN66_PLABS</name>
<evidence type="ECO:0000313" key="5">
    <source>
        <dbReference type="EMBL" id="CEO96753.1"/>
    </source>
</evidence>
<dbReference type="Proteomes" id="UP000039324">
    <property type="component" value="Unassembled WGS sequence"/>
</dbReference>
<evidence type="ECO:0000256" key="3">
    <source>
        <dbReference type="SAM" id="MobiDB-lite"/>
    </source>
</evidence>
<dbReference type="OrthoDB" id="939427at2759"/>
<gene>
    <name evidence="5" type="ORF">PBRA_005357</name>
</gene>
<dbReference type="PROSITE" id="PS51375">
    <property type="entry name" value="PPR"/>
    <property type="match status" value="2"/>
</dbReference>
<dbReference type="InterPro" id="IPR057027">
    <property type="entry name" value="TPR_mt"/>
</dbReference>
<dbReference type="Pfam" id="PF23276">
    <property type="entry name" value="TPR_24"/>
    <property type="match status" value="1"/>
</dbReference>
<feature type="repeat" description="PPR" evidence="2">
    <location>
        <begin position="519"/>
        <end position="553"/>
    </location>
</feature>
<dbReference type="AlphaFoldDB" id="A0A0G4IN66"/>
<dbReference type="NCBIfam" id="TIGR00756">
    <property type="entry name" value="PPR"/>
    <property type="match status" value="1"/>
</dbReference>
<dbReference type="STRING" id="37360.A0A0G4IN66"/>
<evidence type="ECO:0000256" key="2">
    <source>
        <dbReference type="PROSITE-ProRule" id="PRU00708"/>
    </source>
</evidence>
<sequence length="658" mass="71429">MTNRRRDRVSIGEDPPPAPRLVQEFMRSPTVPLAVCILNQETDTDRAWTVFQRMLDSGASLEIPFFQSMMTFCKRFLAHKAADVLHAAVSHDVPVCDGLFGTFLSACLSTRPIMHEVALEQYAKYGPRTHNVMYGLVHVCRQAQRPDLAVFLVSDAAKHNVEFTVKLFTVFAACCAEARTPEGADAAENLLELCGRKHFSPGERQAAFANIVTAVLSQDRIDSALNVLSLMGSIGMTPSWQIYTNVVSALAKDGRITDAMHMFDAVAQRDLCLGLPGFATLVVACGRQAKLGSIEKLRRFAIDKNIILDPLVISAFVSAYGQCGRLRSVVDLEKRIAEGGLAENDDVICCALVSAYDRCDDIQSAERVFLARRVVSPPPDVPTFNAMIAAYSRRGMLSKAIETFDFVRDAGLTLSVEICTNVLSVLSKDGRAKDAMSLFHFMAQEQFEVAVPVFGCLVAACGRSSDIAAVHDLYDYASDKGFLSSDVVVCTFISAYDHCGDIGAAEQTFRRRCETSAPDAPTFSAMMAAFSHHGMFVDAARVFDALQATGPPLSLETCTIALHALAKADRVSQAMSLIQTMAAQSIPVDAPVLTTVVAACGRCNDLSSLQTLFQYAQANALLADDNVATNAFISAYKRCGHVVTPDEIRLGADLNPLR</sequence>
<dbReference type="Pfam" id="PF01535">
    <property type="entry name" value="PPR"/>
    <property type="match status" value="2"/>
</dbReference>
<feature type="domain" description="Pentatricopeptide repeat-containing protein-mitochondrial" evidence="4">
    <location>
        <begin position="383"/>
        <end position="475"/>
    </location>
</feature>
<evidence type="ECO:0000313" key="6">
    <source>
        <dbReference type="Proteomes" id="UP000039324"/>
    </source>
</evidence>
<dbReference type="OMA" id="HEPNNIT"/>
<dbReference type="PANTHER" id="PTHR47447:SF17">
    <property type="entry name" value="OS12G0638900 PROTEIN"/>
    <property type="match status" value="1"/>
</dbReference>
<dbReference type="InterPro" id="IPR002885">
    <property type="entry name" value="PPR_rpt"/>
</dbReference>
<protein>
    <recommendedName>
        <fullName evidence="4">Pentatricopeptide repeat-containing protein-mitochondrial domain-containing protein</fullName>
    </recommendedName>
</protein>
<organism evidence="5 6">
    <name type="scientific">Plasmodiophora brassicae</name>
    <name type="common">Clubroot disease agent</name>
    <dbReference type="NCBI Taxonomy" id="37360"/>
    <lineage>
        <taxon>Eukaryota</taxon>
        <taxon>Sar</taxon>
        <taxon>Rhizaria</taxon>
        <taxon>Endomyxa</taxon>
        <taxon>Phytomyxea</taxon>
        <taxon>Plasmodiophorida</taxon>
        <taxon>Plasmodiophoridae</taxon>
        <taxon>Plasmodiophora</taxon>
    </lineage>
</organism>
<evidence type="ECO:0000256" key="1">
    <source>
        <dbReference type="ARBA" id="ARBA00022737"/>
    </source>
</evidence>
<dbReference type="Gene3D" id="1.25.40.10">
    <property type="entry name" value="Tetratricopeptide repeat domain"/>
    <property type="match status" value="3"/>
</dbReference>
<feature type="repeat" description="PPR" evidence="2">
    <location>
        <begin position="380"/>
        <end position="414"/>
    </location>
</feature>
<keyword evidence="1" id="KW-0677">Repeat</keyword>
<dbReference type="InterPro" id="IPR011990">
    <property type="entry name" value="TPR-like_helical_dom_sf"/>
</dbReference>
<dbReference type="PANTHER" id="PTHR47447">
    <property type="entry name" value="OS03G0856100 PROTEIN"/>
    <property type="match status" value="1"/>
</dbReference>
<keyword evidence="6" id="KW-1185">Reference proteome</keyword>
<reference evidence="5 6" key="1">
    <citation type="submission" date="2015-02" db="EMBL/GenBank/DDBJ databases">
        <authorList>
            <person name="Chooi Y.-H."/>
        </authorList>
    </citation>
    <scope>NUCLEOTIDE SEQUENCE [LARGE SCALE GENOMIC DNA]</scope>
    <source>
        <strain evidence="5">E3</strain>
    </source>
</reference>
<accession>A0A0G4IN66</accession>
<evidence type="ECO:0000259" key="4">
    <source>
        <dbReference type="Pfam" id="PF23276"/>
    </source>
</evidence>